<sequence>MASRLHKSKSEDYELAIEKLNTLQSNFSLLKLARKQKKANPEAKLKDMRNFLQRCDITKQQADSLPIIHVSGTQGKGSTCAMIESILRARGLRTGFFSSPHLIEVRERIRLDGEPLSFSAFTHHFWSCYNRLIKTMDEHNPQMPFYFAFLTLMSLDVFISERPDVCIIEVGIGGEYDCTNIFTNPRVCGVTSLGYDHTDILGESLDEIAWNKAGIFKSGTPCYVQSCSPSVHQVFLEKAKERGVKELYLIPALSPYGLPRIPKLSLQGEFQLKNAALAVQIAKRFISQREKRQVQMGSMRLLEECTLSLDDITSEVEEGLQNTKWPGRAQVIEKSVPNWKRVVFYLDGAHTPQALQCAVEWFIQARRSQERTSTCKKGIVLNLTGNRDHTLFLEKIRDLEVEHVFFCPNIAYSKPNTAPDTASAIASSEQQLIRCKELQREWNELTGVDLSQSVSNFSEVYESLSGSEEGREYHILVTGSLYLVSAALQFLS</sequence>
<evidence type="ECO:0000256" key="14">
    <source>
        <dbReference type="ARBA" id="ARBA00023128"/>
    </source>
</evidence>
<evidence type="ECO:0000256" key="17">
    <source>
        <dbReference type="PIRNR" id="PIRNR038895"/>
    </source>
</evidence>
<evidence type="ECO:0000256" key="15">
    <source>
        <dbReference type="ARBA" id="ARBA00023136"/>
    </source>
</evidence>
<dbReference type="EC" id="6.3.2.17" evidence="17"/>
<feature type="binding site" evidence="19">
    <location>
        <position position="99"/>
    </location>
    <ligand>
        <name>Mg(2+)</name>
        <dbReference type="ChEBI" id="CHEBI:18420"/>
        <label>1</label>
    </ligand>
</feature>
<dbReference type="PANTHER" id="PTHR11136:SF5">
    <property type="entry name" value="FOLYLPOLYGLUTAMATE SYNTHASE, MITOCHONDRIAL"/>
    <property type="match status" value="1"/>
</dbReference>
<dbReference type="SUPFAM" id="SSF53623">
    <property type="entry name" value="MurD-like peptide ligases, catalytic domain"/>
    <property type="match status" value="1"/>
</dbReference>
<comment type="cofactor">
    <cofactor evidence="17">
        <name>a monovalent cation</name>
        <dbReference type="ChEBI" id="CHEBI:60242"/>
    </cofactor>
    <text evidence="17">A monovalent cation.</text>
</comment>
<evidence type="ECO:0000256" key="11">
    <source>
        <dbReference type="ARBA" id="ARBA00022792"/>
    </source>
</evidence>
<dbReference type="InterPro" id="IPR001645">
    <property type="entry name" value="Folylpolyglutamate_synth"/>
</dbReference>
<evidence type="ECO:0000256" key="19">
    <source>
        <dbReference type="PIRSR" id="PIRSR038895-2"/>
    </source>
</evidence>
<dbReference type="GO" id="GO:0005759">
    <property type="term" value="C:mitochondrial matrix"/>
    <property type="evidence" value="ECO:0007669"/>
    <property type="project" value="UniProtKB-SubCell"/>
</dbReference>
<evidence type="ECO:0000313" key="20">
    <source>
        <dbReference type="EMBL" id="KAI6646416.1"/>
    </source>
</evidence>
<keyword evidence="7 17" id="KW-0554">One-carbon metabolism</keyword>
<keyword evidence="14" id="KW-0496">Mitochondrion</keyword>
<keyword evidence="9 19" id="KW-0479">Metal-binding</keyword>
<evidence type="ECO:0000256" key="1">
    <source>
        <dbReference type="ARBA" id="ARBA00004273"/>
    </source>
</evidence>
<keyword evidence="15" id="KW-0472">Membrane</keyword>
<dbReference type="GO" id="GO:0004326">
    <property type="term" value="F:tetrahydrofolylpolyglutamate synthase activity"/>
    <property type="evidence" value="ECO:0007669"/>
    <property type="project" value="UniProtKB-EC"/>
</dbReference>
<keyword evidence="21" id="KW-1185">Reference proteome</keyword>
<gene>
    <name evidence="20" type="ORF">LOD99_12538</name>
</gene>
<dbReference type="NCBIfam" id="TIGR01499">
    <property type="entry name" value="folC"/>
    <property type="match status" value="1"/>
</dbReference>
<dbReference type="GO" id="GO:0005743">
    <property type="term" value="C:mitochondrial inner membrane"/>
    <property type="evidence" value="ECO:0007669"/>
    <property type="project" value="UniProtKB-SubCell"/>
</dbReference>
<accession>A0AAV7JCL4</accession>
<feature type="binding site" evidence="19">
    <location>
        <position position="197"/>
    </location>
    <ligand>
        <name>Mg(2+)</name>
        <dbReference type="ChEBI" id="CHEBI:18420"/>
        <label>1</label>
    </ligand>
</feature>
<evidence type="ECO:0000256" key="6">
    <source>
        <dbReference type="ARBA" id="ARBA00022490"/>
    </source>
</evidence>
<dbReference type="Gene3D" id="3.90.190.20">
    <property type="entry name" value="Mur ligase, C-terminal domain"/>
    <property type="match status" value="1"/>
</dbReference>
<dbReference type="PANTHER" id="PTHR11136">
    <property type="entry name" value="FOLYLPOLYGLUTAMATE SYNTHASE-RELATED"/>
    <property type="match status" value="1"/>
</dbReference>
<feature type="binding site" evidence="18">
    <location>
        <position position="328"/>
    </location>
    <ligand>
        <name>ATP</name>
        <dbReference type="ChEBI" id="CHEBI:30616"/>
    </ligand>
</feature>
<keyword evidence="10 18" id="KW-0547">Nucleotide-binding</keyword>
<keyword evidence="12 18" id="KW-0067">ATP-binding</keyword>
<comment type="pathway">
    <text evidence="4 17">Cofactor biosynthesis; tetrahydrofolylpolyglutamate biosynthesis.</text>
</comment>
<comment type="subcellular location">
    <subcellularLocation>
        <location evidence="3">Cytoplasm</location>
    </subcellularLocation>
    <subcellularLocation>
        <location evidence="1">Mitochondrion inner membrane</location>
    </subcellularLocation>
    <subcellularLocation>
        <location evidence="2">Mitochondrion matrix</location>
    </subcellularLocation>
</comment>
<dbReference type="EMBL" id="JAKMXF010000354">
    <property type="protein sequence ID" value="KAI6646416.1"/>
    <property type="molecule type" value="Genomic_DNA"/>
</dbReference>
<dbReference type="InterPro" id="IPR036615">
    <property type="entry name" value="Mur_ligase_C_dom_sf"/>
</dbReference>
<feature type="binding site" evidence="18">
    <location>
        <position position="347"/>
    </location>
    <ligand>
        <name>ATP</name>
        <dbReference type="ChEBI" id="CHEBI:30616"/>
    </ligand>
</feature>
<comment type="similarity">
    <text evidence="5 17">Belongs to the folylpolyglutamate synthase family.</text>
</comment>
<dbReference type="Gene3D" id="3.40.1190.10">
    <property type="entry name" value="Mur-like, catalytic domain"/>
    <property type="match status" value="1"/>
</dbReference>
<evidence type="ECO:0000256" key="10">
    <source>
        <dbReference type="ARBA" id="ARBA00022741"/>
    </source>
</evidence>
<evidence type="ECO:0000256" key="3">
    <source>
        <dbReference type="ARBA" id="ARBA00004496"/>
    </source>
</evidence>
<dbReference type="GO" id="GO:0046872">
    <property type="term" value="F:metal ion binding"/>
    <property type="evidence" value="ECO:0007669"/>
    <property type="project" value="UniProtKB-KW"/>
</dbReference>
<evidence type="ECO:0000256" key="2">
    <source>
        <dbReference type="ARBA" id="ARBA00004305"/>
    </source>
</evidence>
<dbReference type="GO" id="GO:0006730">
    <property type="term" value="P:one-carbon metabolic process"/>
    <property type="evidence" value="ECO:0007669"/>
    <property type="project" value="UniProtKB-KW"/>
</dbReference>
<evidence type="ECO:0000256" key="7">
    <source>
        <dbReference type="ARBA" id="ARBA00022563"/>
    </source>
</evidence>
<keyword evidence="13 19" id="KW-0460">Magnesium</keyword>
<dbReference type="PIRSF" id="PIRSF038895">
    <property type="entry name" value="FPGS"/>
    <property type="match status" value="1"/>
</dbReference>
<proteinExistence type="inferred from homology"/>
<dbReference type="GO" id="GO:0005524">
    <property type="term" value="F:ATP binding"/>
    <property type="evidence" value="ECO:0007669"/>
    <property type="project" value="UniProtKB-KW"/>
</dbReference>
<evidence type="ECO:0000256" key="18">
    <source>
        <dbReference type="PIRSR" id="PIRSR038895-1"/>
    </source>
</evidence>
<feature type="binding site" evidence="19">
    <location>
        <position position="169"/>
    </location>
    <ligand>
        <name>Mg(2+)</name>
        <dbReference type="ChEBI" id="CHEBI:18420"/>
        <label>1</label>
    </ligand>
</feature>
<protein>
    <recommendedName>
        <fullName evidence="17">Folylpolyglutamate synthase</fullName>
        <ecNumber evidence="17">6.3.2.17</ecNumber>
    </recommendedName>
    <alternativeName>
        <fullName evidence="17">Folylpoly-gamma-glutamate synthetase</fullName>
    </alternativeName>
    <alternativeName>
        <fullName evidence="17">Tetrahydrofolylpolyglutamate synthase</fullName>
    </alternativeName>
</protein>
<dbReference type="SUPFAM" id="SSF53244">
    <property type="entry name" value="MurD-like peptide ligases, peptide-binding domain"/>
    <property type="match status" value="1"/>
</dbReference>
<comment type="caution">
    <text evidence="20">The sequence shown here is derived from an EMBL/GenBank/DDBJ whole genome shotgun (WGS) entry which is preliminary data.</text>
</comment>
<evidence type="ECO:0000256" key="12">
    <source>
        <dbReference type="ARBA" id="ARBA00022840"/>
    </source>
</evidence>
<dbReference type="GO" id="GO:0005829">
    <property type="term" value="C:cytosol"/>
    <property type="evidence" value="ECO:0007669"/>
    <property type="project" value="TreeGrafter"/>
</dbReference>
<reference evidence="20 21" key="1">
    <citation type="journal article" date="2023" name="BMC Biol.">
        <title>The compact genome of the sponge Oopsacas minuta (Hexactinellida) is lacking key metazoan core genes.</title>
        <authorList>
            <person name="Santini S."/>
            <person name="Schenkelaars Q."/>
            <person name="Jourda C."/>
            <person name="Duchesne M."/>
            <person name="Belahbib H."/>
            <person name="Rocher C."/>
            <person name="Selva M."/>
            <person name="Riesgo A."/>
            <person name="Vervoort M."/>
            <person name="Leys S.P."/>
            <person name="Kodjabachian L."/>
            <person name="Le Bivic A."/>
            <person name="Borchiellini C."/>
            <person name="Claverie J.M."/>
            <person name="Renard E."/>
        </authorList>
    </citation>
    <scope>NUCLEOTIDE SEQUENCE [LARGE SCALE GENOMIC DNA]</scope>
    <source>
        <strain evidence="20">SPO-2</strain>
    </source>
</reference>
<comment type="function">
    <text evidence="17">Catalyzes conversion of folates to polyglutamate derivatives allowing concentration of folate compounds in the cell and the intracellular retention of these cofactors, which are important substrates for most of the folate-dependent enzymes that are involved in one-carbon transfer reactions involved in purine, pyrimidine and amino acid synthesis.</text>
</comment>
<dbReference type="InterPro" id="IPR023600">
    <property type="entry name" value="Folylpolyglutamate_synth_euk"/>
</dbReference>
<dbReference type="AlphaFoldDB" id="A0AAV7JCL4"/>
<evidence type="ECO:0000256" key="16">
    <source>
        <dbReference type="ARBA" id="ARBA00047493"/>
    </source>
</evidence>
<name>A0AAV7JCL4_9METZ</name>
<dbReference type="Proteomes" id="UP001165289">
    <property type="component" value="Unassembled WGS sequence"/>
</dbReference>
<evidence type="ECO:0000256" key="8">
    <source>
        <dbReference type="ARBA" id="ARBA00022598"/>
    </source>
</evidence>
<dbReference type="InterPro" id="IPR036565">
    <property type="entry name" value="Mur-like_cat_sf"/>
</dbReference>
<keyword evidence="8 17" id="KW-0436">Ligase</keyword>
<evidence type="ECO:0000256" key="9">
    <source>
        <dbReference type="ARBA" id="ARBA00022723"/>
    </source>
</evidence>
<comment type="catalytic activity">
    <reaction evidence="16 17">
        <text>(6S)-5,6,7,8-tetrahydrofolyl-(gamma-L-Glu)(n) + L-glutamate + ATP = (6S)-5,6,7,8-tetrahydrofolyl-(gamma-L-Glu)(n+1) + ADP + phosphate + H(+)</text>
        <dbReference type="Rhea" id="RHEA:10580"/>
        <dbReference type="Rhea" id="RHEA-COMP:14738"/>
        <dbReference type="Rhea" id="RHEA-COMP:14740"/>
        <dbReference type="ChEBI" id="CHEBI:15378"/>
        <dbReference type="ChEBI" id="CHEBI:29985"/>
        <dbReference type="ChEBI" id="CHEBI:30616"/>
        <dbReference type="ChEBI" id="CHEBI:43474"/>
        <dbReference type="ChEBI" id="CHEBI:141005"/>
        <dbReference type="ChEBI" id="CHEBI:456216"/>
        <dbReference type="EC" id="6.3.2.17"/>
    </reaction>
</comment>
<organism evidence="20 21">
    <name type="scientific">Oopsacas minuta</name>
    <dbReference type="NCBI Taxonomy" id="111878"/>
    <lineage>
        <taxon>Eukaryota</taxon>
        <taxon>Metazoa</taxon>
        <taxon>Porifera</taxon>
        <taxon>Hexactinellida</taxon>
        <taxon>Hexasterophora</taxon>
        <taxon>Lyssacinosida</taxon>
        <taxon>Leucopsacidae</taxon>
        <taxon>Oopsacas</taxon>
    </lineage>
</organism>
<evidence type="ECO:0000256" key="4">
    <source>
        <dbReference type="ARBA" id="ARBA00005150"/>
    </source>
</evidence>
<evidence type="ECO:0000256" key="13">
    <source>
        <dbReference type="ARBA" id="ARBA00022842"/>
    </source>
</evidence>
<evidence type="ECO:0000256" key="5">
    <source>
        <dbReference type="ARBA" id="ARBA00008276"/>
    </source>
</evidence>
<evidence type="ECO:0000313" key="21">
    <source>
        <dbReference type="Proteomes" id="UP001165289"/>
    </source>
</evidence>
<keyword evidence="11" id="KW-0999">Mitochondrion inner membrane</keyword>
<keyword evidence="6" id="KW-0963">Cytoplasm</keyword>